<dbReference type="EMBL" id="BTSX01000001">
    <property type="protein sequence ID" value="GMS81338.1"/>
    <property type="molecule type" value="Genomic_DNA"/>
</dbReference>
<feature type="region of interest" description="Disordered" evidence="1">
    <location>
        <begin position="1"/>
        <end position="26"/>
    </location>
</feature>
<dbReference type="Proteomes" id="UP001432027">
    <property type="component" value="Unassembled WGS sequence"/>
</dbReference>
<evidence type="ECO:0000313" key="4">
    <source>
        <dbReference type="Proteomes" id="UP001432027"/>
    </source>
</evidence>
<name>A0AAV5SGL4_9BILA</name>
<comment type="caution">
    <text evidence="3">The sequence shown here is derived from an EMBL/GenBank/DDBJ whole genome shotgun (WGS) entry which is preliminary data.</text>
</comment>
<protein>
    <recommendedName>
        <fullName evidence="5">G protein-coupled receptor</fullName>
    </recommendedName>
</protein>
<sequence>MARLSSSSSPRRCPQANGWAAPSPTAPAHPLIITAVVPVMSIVFVGAVNICFLHIIPVVMYRYLCDM</sequence>
<organism evidence="3 4">
    <name type="scientific">Pristionchus entomophagus</name>
    <dbReference type="NCBI Taxonomy" id="358040"/>
    <lineage>
        <taxon>Eukaryota</taxon>
        <taxon>Metazoa</taxon>
        <taxon>Ecdysozoa</taxon>
        <taxon>Nematoda</taxon>
        <taxon>Chromadorea</taxon>
        <taxon>Rhabditida</taxon>
        <taxon>Rhabditina</taxon>
        <taxon>Diplogasteromorpha</taxon>
        <taxon>Diplogasteroidea</taxon>
        <taxon>Neodiplogasteridae</taxon>
        <taxon>Pristionchus</taxon>
    </lineage>
</organism>
<gene>
    <name evidence="3" type="ORF">PENTCL1PPCAC_3513</name>
</gene>
<evidence type="ECO:0000256" key="2">
    <source>
        <dbReference type="SAM" id="Phobius"/>
    </source>
</evidence>
<keyword evidence="2" id="KW-0812">Transmembrane</keyword>
<proteinExistence type="predicted"/>
<keyword evidence="2" id="KW-1133">Transmembrane helix</keyword>
<feature type="transmembrane region" description="Helical" evidence="2">
    <location>
        <begin position="31"/>
        <end position="64"/>
    </location>
</feature>
<keyword evidence="2" id="KW-0472">Membrane</keyword>
<keyword evidence="4" id="KW-1185">Reference proteome</keyword>
<evidence type="ECO:0000256" key="1">
    <source>
        <dbReference type="SAM" id="MobiDB-lite"/>
    </source>
</evidence>
<accession>A0AAV5SGL4</accession>
<evidence type="ECO:0000313" key="3">
    <source>
        <dbReference type="EMBL" id="GMS81338.1"/>
    </source>
</evidence>
<dbReference type="AlphaFoldDB" id="A0AAV5SGL4"/>
<evidence type="ECO:0008006" key="5">
    <source>
        <dbReference type="Google" id="ProtNLM"/>
    </source>
</evidence>
<reference evidence="3" key="1">
    <citation type="submission" date="2023-10" db="EMBL/GenBank/DDBJ databases">
        <title>Genome assembly of Pristionchus species.</title>
        <authorList>
            <person name="Yoshida K."/>
            <person name="Sommer R.J."/>
        </authorList>
    </citation>
    <scope>NUCLEOTIDE SEQUENCE</scope>
    <source>
        <strain evidence="3">RS0144</strain>
    </source>
</reference>